<dbReference type="SUPFAM" id="SSF74650">
    <property type="entry name" value="Galactose mutarotase-like"/>
    <property type="match status" value="1"/>
</dbReference>
<dbReference type="GO" id="GO:0005975">
    <property type="term" value="P:carbohydrate metabolic process"/>
    <property type="evidence" value="ECO:0007669"/>
    <property type="project" value="InterPro"/>
</dbReference>
<gene>
    <name evidence="1" type="ORF">G3I70_44140</name>
</gene>
<reference evidence="1 2" key="1">
    <citation type="submission" date="2020-01" db="EMBL/GenBank/DDBJ databases">
        <title>Insect and environment-associated Actinomycetes.</title>
        <authorList>
            <person name="Currrie C."/>
            <person name="Chevrette M."/>
            <person name="Carlson C."/>
            <person name="Stubbendieck R."/>
            <person name="Wendt-Pienkowski E."/>
        </authorList>
    </citation>
    <scope>NUCLEOTIDE SEQUENCE [LARGE SCALE GENOMIC DNA]</scope>
    <source>
        <strain evidence="1 2">SID10258</strain>
    </source>
</reference>
<evidence type="ECO:0000313" key="2">
    <source>
        <dbReference type="Proteomes" id="UP000475532"/>
    </source>
</evidence>
<accession>A0A6L9QVB9</accession>
<dbReference type="Gene3D" id="2.70.98.10">
    <property type="match status" value="1"/>
</dbReference>
<dbReference type="InterPro" id="IPR011013">
    <property type="entry name" value="Gal_mutarotase_sf_dom"/>
</dbReference>
<dbReference type="EMBL" id="JAAGLI010001189">
    <property type="protein sequence ID" value="NEA29445.1"/>
    <property type="molecule type" value="Genomic_DNA"/>
</dbReference>
<dbReference type="Proteomes" id="UP000475532">
    <property type="component" value="Unassembled WGS sequence"/>
</dbReference>
<dbReference type="GO" id="GO:0003824">
    <property type="term" value="F:catalytic activity"/>
    <property type="evidence" value="ECO:0007669"/>
    <property type="project" value="InterPro"/>
</dbReference>
<organism evidence="1 2">
    <name type="scientific">Actinomadura bangladeshensis</name>
    <dbReference type="NCBI Taxonomy" id="453573"/>
    <lineage>
        <taxon>Bacteria</taxon>
        <taxon>Bacillati</taxon>
        <taxon>Actinomycetota</taxon>
        <taxon>Actinomycetes</taxon>
        <taxon>Streptosporangiales</taxon>
        <taxon>Thermomonosporaceae</taxon>
        <taxon>Actinomadura</taxon>
    </lineage>
</organism>
<proteinExistence type="predicted"/>
<name>A0A6L9QVB9_9ACTN</name>
<comment type="caution">
    <text evidence="1">The sequence shown here is derived from an EMBL/GenBank/DDBJ whole genome shotgun (WGS) entry which is preliminary data.</text>
</comment>
<sequence>MTVTFGDRVTVEIDSKAAAPDRYRTFTWYGRGPVGDYGDRKDGTRMGGRFAVRAVLPAAGARRLRRRPLMLGTCSISTIRSRGRGHARSRPARIPNPPRSHLYLQNAFVSSCGVGCEHAESRQMTPCPVGGT</sequence>
<dbReference type="AlphaFoldDB" id="A0A6L9QVB9"/>
<evidence type="ECO:0000313" key="1">
    <source>
        <dbReference type="EMBL" id="NEA29445.1"/>
    </source>
</evidence>
<protein>
    <submittedName>
        <fullName evidence="1">Uncharacterized protein</fullName>
    </submittedName>
</protein>
<dbReference type="InterPro" id="IPR014718">
    <property type="entry name" value="GH-type_carb-bd"/>
</dbReference>
<dbReference type="GO" id="GO:0030246">
    <property type="term" value="F:carbohydrate binding"/>
    <property type="evidence" value="ECO:0007669"/>
    <property type="project" value="InterPro"/>
</dbReference>